<dbReference type="KEGG" id="proo:MJB10_17110"/>
<dbReference type="RefSeq" id="WP_314796602.1">
    <property type="nucleotide sequence ID" value="NZ_CP130319.1"/>
</dbReference>
<name>A0AA96RJ68_9BACL</name>
<dbReference type="Gene3D" id="2.60.120.200">
    <property type="match status" value="1"/>
</dbReference>
<dbReference type="Proteomes" id="UP001304650">
    <property type="component" value="Chromosome"/>
</dbReference>
<gene>
    <name evidence="1" type="ORF">MJB10_17110</name>
</gene>
<accession>A0AA96RJ68</accession>
<dbReference type="GO" id="GO:0016829">
    <property type="term" value="F:lyase activity"/>
    <property type="evidence" value="ECO:0007669"/>
    <property type="project" value="UniProtKB-KW"/>
</dbReference>
<evidence type="ECO:0000313" key="1">
    <source>
        <dbReference type="EMBL" id="WNR42831.1"/>
    </source>
</evidence>
<reference evidence="1" key="1">
    <citation type="submission" date="2022-02" db="EMBL/GenBank/DDBJ databases">
        <title>Paenibacillus sp. MBLB1832 Whole Genome Shotgun Sequencing.</title>
        <authorList>
            <person name="Hwang C.Y."/>
            <person name="Cho E.-S."/>
            <person name="Seo M.-J."/>
        </authorList>
    </citation>
    <scope>NUCLEOTIDE SEQUENCE</scope>
    <source>
        <strain evidence="1">MBLB1832</strain>
    </source>
</reference>
<dbReference type="Gene3D" id="2.60.120.260">
    <property type="entry name" value="Galactose-binding domain-like"/>
    <property type="match status" value="1"/>
</dbReference>
<proteinExistence type="predicted"/>
<dbReference type="EMBL" id="CP130319">
    <property type="protein sequence ID" value="WNR42831.1"/>
    <property type="molecule type" value="Genomic_DNA"/>
</dbReference>
<dbReference type="InterPro" id="IPR025975">
    <property type="entry name" value="Polysacc_lyase"/>
</dbReference>
<organism evidence="1 2">
    <name type="scientific">Paenibacillus roseopurpureus</name>
    <dbReference type="NCBI Taxonomy" id="2918901"/>
    <lineage>
        <taxon>Bacteria</taxon>
        <taxon>Bacillati</taxon>
        <taxon>Bacillota</taxon>
        <taxon>Bacilli</taxon>
        <taxon>Bacillales</taxon>
        <taxon>Paenibacillaceae</taxon>
        <taxon>Paenibacillus</taxon>
    </lineage>
</organism>
<keyword evidence="1" id="KW-0456">Lyase</keyword>
<sequence>MVQVYWSYNSDGYVKVWKNGSVVHERTGPNMYNHPDGIKEFKLGLYAWNWKTTPPSPPEASPRVIFHDEVRVGDASSNYDEVKPRGNKVIQKEVENLQAVTNGDSHSVFDQDGCSEYQCTQFFSDNVGDQVTYMLNVPEARTYKVKVGVKKYKNRGKFQLTIGPDNHGSEVDLFSLNEEWSEIDIGNVTFGSAGDKPFKFTVTGKNVSSLGYNLSFDYIKLIPQ</sequence>
<keyword evidence="2" id="KW-1185">Reference proteome</keyword>
<dbReference type="Pfam" id="PF14099">
    <property type="entry name" value="Polysacc_lyase"/>
    <property type="match status" value="1"/>
</dbReference>
<dbReference type="AlphaFoldDB" id="A0AA96RJ68"/>
<protein>
    <submittedName>
        <fullName evidence="1">Heparin lyase I family protein</fullName>
    </submittedName>
</protein>
<evidence type="ECO:0000313" key="2">
    <source>
        <dbReference type="Proteomes" id="UP001304650"/>
    </source>
</evidence>